<evidence type="ECO:0000256" key="1">
    <source>
        <dbReference type="SAM" id="MobiDB-lite"/>
    </source>
</evidence>
<dbReference type="Proteomes" id="UP001221757">
    <property type="component" value="Unassembled WGS sequence"/>
</dbReference>
<protein>
    <submittedName>
        <fullName evidence="3">Uncharacterized protein</fullName>
    </submittedName>
</protein>
<feature type="transmembrane region" description="Helical" evidence="2">
    <location>
        <begin position="234"/>
        <end position="257"/>
    </location>
</feature>
<sequence>MRPALKCSTIVLAVSLVLSLALFFGLFFKLNYPEIVRSGWPLTRCTVLASEIDSRYCCETSCSSTCASAPSGAQQCSAQISSIDGGFSPTACAANSTSCPTGPGTTCNGGYVHCTICPATCSNLFCSCSGTPSTCTQSCTSYPCNCYCCSSTNNWACQLSCPICYTVDVDVTYKARGSGSLMHNATYTQDFKKNIGAAESFFNQHITNSTSFCYYNPKDDSQILFDVKMTPWKWAVTALFGILPLVVSLGALAYLFIVSPFIDAIKEWYGNARRSRKERKSQEANVDPIPPPYSLKDGGAL</sequence>
<name>A0AAD7C674_MYCRO</name>
<evidence type="ECO:0000313" key="4">
    <source>
        <dbReference type="Proteomes" id="UP001221757"/>
    </source>
</evidence>
<dbReference type="AlphaFoldDB" id="A0AAD7C674"/>
<keyword evidence="2" id="KW-1133">Transmembrane helix</keyword>
<organism evidence="3 4">
    <name type="scientific">Mycena rosella</name>
    <name type="common">Pink bonnet</name>
    <name type="synonym">Agaricus rosellus</name>
    <dbReference type="NCBI Taxonomy" id="1033263"/>
    <lineage>
        <taxon>Eukaryota</taxon>
        <taxon>Fungi</taxon>
        <taxon>Dikarya</taxon>
        <taxon>Basidiomycota</taxon>
        <taxon>Agaricomycotina</taxon>
        <taxon>Agaricomycetes</taxon>
        <taxon>Agaricomycetidae</taxon>
        <taxon>Agaricales</taxon>
        <taxon>Marasmiineae</taxon>
        <taxon>Mycenaceae</taxon>
        <taxon>Mycena</taxon>
    </lineage>
</organism>
<keyword evidence="4" id="KW-1185">Reference proteome</keyword>
<gene>
    <name evidence="3" type="ORF">B0H17DRAFT_1023283</name>
</gene>
<reference evidence="3" key="1">
    <citation type="submission" date="2023-03" db="EMBL/GenBank/DDBJ databases">
        <title>Massive genome expansion in bonnet fungi (Mycena s.s.) driven by repeated elements and novel gene families across ecological guilds.</title>
        <authorList>
            <consortium name="Lawrence Berkeley National Laboratory"/>
            <person name="Harder C.B."/>
            <person name="Miyauchi S."/>
            <person name="Viragh M."/>
            <person name="Kuo A."/>
            <person name="Thoen E."/>
            <person name="Andreopoulos B."/>
            <person name="Lu D."/>
            <person name="Skrede I."/>
            <person name="Drula E."/>
            <person name="Henrissat B."/>
            <person name="Morin E."/>
            <person name="Kohler A."/>
            <person name="Barry K."/>
            <person name="LaButti K."/>
            <person name="Morin E."/>
            <person name="Salamov A."/>
            <person name="Lipzen A."/>
            <person name="Mereny Z."/>
            <person name="Hegedus B."/>
            <person name="Baldrian P."/>
            <person name="Stursova M."/>
            <person name="Weitz H."/>
            <person name="Taylor A."/>
            <person name="Grigoriev I.V."/>
            <person name="Nagy L.G."/>
            <person name="Martin F."/>
            <person name="Kauserud H."/>
        </authorList>
    </citation>
    <scope>NUCLEOTIDE SEQUENCE</scope>
    <source>
        <strain evidence="3">CBHHK067</strain>
    </source>
</reference>
<evidence type="ECO:0000313" key="3">
    <source>
        <dbReference type="EMBL" id="KAJ7639903.1"/>
    </source>
</evidence>
<feature type="region of interest" description="Disordered" evidence="1">
    <location>
        <begin position="276"/>
        <end position="301"/>
    </location>
</feature>
<dbReference type="EMBL" id="JARKIE010000438">
    <property type="protein sequence ID" value="KAJ7639903.1"/>
    <property type="molecule type" value="Genomic_DNA"/>
</dbReference>
<keyword evidence="2" id="KW-0812">Transmembrane</keyword>
<keyword evidence="2" id="KW-0472">Membrane</keyword>
<evidence type="ECO:0000256" key="2">
    <source>
        <dbReference type="SAM" id="Phobius"/>
    </source>
</evidence>
<accession>A0AAD7C674</accession>
<comment type="caution">
    <text evidence="3">The sequence shown here is derived from an EMBL/GenBank/DDBJ whole genome shotgun (WGS) entry which is preliminary data.</text>
</comment>
<proteinExistence type="predicted"/>